<reference evidence="1" key="1">
    <citation type="journal article" date="2020" name="Microbiol. Resour. Announc.">
        <title>Complete Genome Sequence of Novel Psychrotolerant Legionella Strain TUM19329, Isolated from Antarctic Lake Sediment.</title>
        <authorList>
            <person name="Shimada S."/>
            <person name="Nakai R."/>
            <person name="Aoki K."/>
            <person name="Shimoeda N."/>
            <person name="Ohno G."/>
            <person name="Miyazaki Y."/>
            <person name="Kudoh S."/>
            <person name="Imura S."/>
            <person name="Watanabe K."/>
            <person name="Ishii Y."/>
            <person name="Tateda K."/>
        </authorList>
    </citation>
    <scope>NUCLEOTIDE SEQUENCE [LARGE SCALE GENOMIC DNA]</scope>
    <source>
        <strain evidence="1">TUM19329</strain>
    </source>
</reference>
<dbReference type="Gene3D" id="3.90.70.10">
    <property type="entry name" value="Cysteine proteinases"/>
    <property type="match status" value="1"/>
</dbReference>
<evidence type="ECO:0000313" key="2">
    <source>
        <dbReference type="Proteomes" id="UP000502894"/>
    </source>
</evidence>
<gene>
    <name evidence="1" type="ORF">TUM19329_34770</name>
</gene>
<proteinExistence type="predicted"/>
<dbReference type="KEGG" id="lant:TUM19329_34770"/>
<dbReference type="SUPFAM" id="SSF54001">
    <property type="entry name" value="Cysteine proteinases"/>
    <property type="match status" value="1"/>
</dbReference>
<name>A0A6F8TAV8_9GAMM</name>
<accession>A0A6F8TAV8</accession>
<dbReference type="EMBL" id="AP022839">
    <property type="protein sequence ID" value="BCA97116.1"/>
    <property type="molecule type" value="Genomic_DNA"/>
</dbReference>
<dbReference type="InterPro" id="IPR038765">
    <property type="entry name" value="Papain-like_cys_pep_sf"/>
</dbReference>
<dbReference type="AlphaFoldDB" id="A0A6F8TAV8"/>
<organism evidence="1 2">
    <name type="scientific">Legionella antarctica</name>
    <dbReference type="NCBI Taxonomy" id="2708020"/>
    <lineage>
        <taxon>Bacteria</taxon>
        <taxon>Pseudomonadati</taxon>
        <taxon>Pseudomonadota</taxon>
        <taxon>Gammaproteobacteria</taxon>
        <taxon>Legionellales</taxon>
        <taxon>Legionellaceae</taxon>
        <taxon>Legionella</taxon>
    </lineage>
</organism>
<dbReference type="RefSeq" id="WP_226905517.1">
    <property type="nucleotide sequence ID" value="NZ_AP022839.1"/>
</dbReference>
<evidence type="ECO:0000313" key="1">
    <source>
        <dbReference type="EMBL" id="BCA97116.1"/>
    </source>
</evidence>
<keyword evidence="2" id="KW-1185">Reference proteome</keyword>
<sequence>MGFKRITTVLMQILALILVLKGASAEDVTVIGSIKHILKQEKVDSSQKLIESSKLPNKKIIQLLQIQLSDEANDLLAKRAQDAFTHTHQFSLTSQNDESTSIAQKVQLGMNNVPVLDQGIHGTCVTFAVTGALDAVMGQSDYISQLCNLQLGSYLEKHGYGMSGWNGSHAISVINQIEQFGIVTKKKQKSVGCGGMTQYPTNKSHSRNSFMEPEQYRAISELIFGKFVSWADVFQKYEPAKTLNEVKQALHSGDRLIFAVLLPRTDLGFVGALGKHKTWIYKDSWVLTPKILEGIDSIEAAHEMIITGYDDNATATDDK</sequence>
<dbReference type="Proteomes" id="UP000502894">
    <property type="component" value="Chromosome"/>
</dbReference>
<protein>
    <submittedName>
        <fullName evidence="1">Peptidase C1</fullName>
    </submittedName>
</protein>